<dbReference type="SUPFAM" id="SSF48208">
    <property type="entry name" value="Six-hairpin glycosidases"/>
    <property type="match status" value="1"/>
</dbReference>
<dbReference type="InterPro" id="IPR041371">
    <property type="entry name" value="GH92_N"/>
</dbReference>
<evidence type="ECO:0000256" key="2">
    <source>
        <dbReference type="ARBA" id="ARBA00011245"/>
    </source>
</evidence>
<dbReference type="FunFam" id="3.30.2080.10:FF:000001">
    <property type="entry name" value="Alpha-1,2-mannosidase subfamily"/>
    <property type="match status" value="1"/>
</dbReference>
<comment type="cofactor">
    <cofactor evidence="1">
        <name>Ca(2+)</name>
        <dbReference type="ChEBI" id="CHEBI:29108"/>
    </cofactor>
</comment>
<feature type="domain" description="Glycosyl hydrolase family 92 N-terminal" evidence="6">
    <location>
        <begin position="33"/>
        <end position="256"/>
    </location>
</feature>
<organism evidence="7 8">
    <name type="scientific">Bacteroides faecium</name>
    <dbReference type="NCBI Taxonomy" id="2715212"/>
    <lineage>
        <taxon>Bacteria</taxon>
        <taxon>Pseudomonadati</taxon>
        <taxon>Bacteroidota</taxon>
        <taxon>Bacteroidia</taxon>
        <taxon>Bacteroidales</taxon>
        <taxon>Bacteroidaceae</taxon>
        <taxon>Bacteroides</taxon>
    </lineage>
</organism>
<gene>
    <name evidence="7" type="ORF">BacF7301_00175</name>
</gene>
<name>A0A6H0KWB7_9BACE</name>
<dbReference type="InterPro" id="IPR005887">
    <property type="entry name" value="GH92_a_mannosidase_put"/>
</dbReference>
<keyword evidence="8" id="KW-1185">Reference proteome</keyword>
<dbReference type="InterPro" id="IPR008928">
    <property type="entry name" value="6-hairpin_glycosidase_sf"/>
</dbReference>
<evidence type="ECO:0000256" key="1">
    <source>
        <dbReference type="ARBA" id="ARBA00001913"/>
    </source>
</evidence>
<dbReference type="GO" id="GO:0005975">
    <property type="term" value="P:carbohydrate metabolic process"/>
    <property type="evidence" value="ECO:0007669"/>
    <property type="project" value="InterPro"/>
</dbReference>
<dbReference type="Gene3D" id="1.20.1050.60">
    <property type="entry name" value="alpha-1,2-mannosidase"/>
    <property type="match status" value="1"/>
</dbReference>
<evidence type="ECO:0000313" key="8">
    <source>
        <dbReference type="Proteomes" id="UP000501780"/>
    </source>
</evidence>
<feature type="chain" id="PRO_5026068879" evidence="4">
    <location>
        <begin position="22"/>
        <end position="737"/>
    </location>
</feature>
<dbReference type="InterPro" id="IPR050883">
    <property type="entry name" value="PNGase"/>
</dbReference>
<dbReference type="GO" id="GO:0000224">
    <property type="term" value="F:peptide-N4-(N-acetyl-beta-glucosaminyl)asparagine amidase activity"/>
    <property type="evidence" value="ECO:0007669"/>
    <property type="project" value="TreeGrafter"/>
</dbReference>
<dbReference type="Gene3D" id="2.70.98.10">
    <property type="match status" value="1"/>
</dbReference>
<feature type="signal peptide" evidence="4">
    <location>
        <begin position="1"/>
        <end position="21"/>
    </location>
</feature>
<comment type="subunit">
    <text evidence="2">Monomer.</text>
</comment>
<dbReference type="Gene3D" id="1.20.1610.10">
    <property type="entry name" value="alpha-1,2-mannosidases domains"/>
    <property type="match status" value="1"/>
</dbReference>
<dbReference type="GO" id="GO:0030246">
    <property type="term" value="F:carbohydrate binding"/>
    <property type="evidence" value="ECO:0007669"/>
    <property type="project" value="InterPro"/>
</dbReference>
<feature type="domain" description="Glycosyl hydrolase family 92" evidence="5">
    <location>
        <begin position="263"/>
        <end position="731"/>
    </location>
</feature>
<accession>A0A6H0KWB7</accession>
<evidence type="ECO:0000256" key="3">
    <source>
        <dbReference type="ARBA" id="ARBA00022837"/>
    </source>
</evidence>
<evidence type="ECO:0000256" key="4">
    <source>
        <dbReference type="SAM" id="SignalP"/>
    </source>
</evidence>
<dbReference type="PROSITE" id="PS51257">
    <property type="entry name" value="PROKAR_LIPOPROTEIN"/>
    <property type="match status" value="1"/>
</dbReference>
<dbReference type="GO" id="GO:0005829">
    <property type="term" value="C:cytosol"/>
    <property type="evidence" value="ECO:0007669"/>
    <property type="project" value="TreeGrafter"/>
</dbReference>
<protein>
    <submittedName>
        <fullName evidence="7">Glycoside hydrolase family 92 protein</fullName>
    </submittedName>
</protein>
<dbReference type="PANTHER" id="PTHR12143:SF39">
    <property type="entry name" value="SECRETED PROTEIN"/>
    <property type="match status" value="1"/>
</dbReference>
<dbReference type="KEGG" id="bfc:BacF7301_00175"/>
<dbReference type="Proteomes" id="UP000501780">
    <property type="component" value="Chromosome"/>
</dbReference>
<keyword evidence="3" id="KW-0106">Calcium</keyword>
<dbReference type="EMBL" id="CP050831">
    <property type="protein sequence ID" value="QIU97361.1"/>
    <property type="molecule type" value="Genomic_DNA"/>
</dbReference>
<dbReference type="AlphaFoldDB" id="A0A6H0KWB7"/>
<dbReference type="GO" id="GO:0006516">
    <property type="term" value="P:glycoprotein catabolic process"/>
    <property type="evidence" value="ECO:0007669"/>
    <property type="project" value="TreeGrafter"/>
</dbReference>
<keyword evidence="7" id="KW-0378">Hydrolase</keyword>
<dbReference type="PANTHER" id="PTHR12143">
    <property type="entry name" value="PEPTIDE N-GLYCANASE PNGASE -RELATED"/>
    <property type="match status" value="1"/>
</dbReference>
<dbReference type="NCBIfam" id="TIGR01180">
    <property type="entry name" value="aman2_put"/>
    <property type="match status" value="1"/>
</dbReference>
<proteinExistence type="predicted"/>
<dbReference type="InterPro" id="IPR012939">
    <property type="entry name" value="Glyco_hydro_92"/>
</dbReference>
<dbReference type="InterPro" id="IPR014718">
    <property type="entry name" value="GH-type_carb-bd"/>
</dbReference>
<sequence length="737" mass="84112">MKRRSLTLLLTSAILFMAACSANKKDSVDYCKYVNTFIGGADNGHTFPGACVPFGLIQASPETGNDSWRYCSGFNFADDSIIGFAQTHLNGTGCQDLGDILILPFSGTIKDGVYKNKFDKSTQKATPGYYSVTFPDYNINVEVTSTERTSFYNFTYNEDAPSRLLVDMQSGIVWHDRALRKHVREAEIHMPDEYTITGHQTVSNWVKRDYYYIIKFDKPYVVKEELPMREYEKAKRLVLEFDMKKGEKLQAKIAMSTVSVEGATASLEKENPAWDFKQIKAQAHDKWNKLLSVADIEGTDEQKINFYTSLYHLYIQPNNIADTDGRYRGVNDSVFTSATGAYYSTFSLWDTYRAAHPLYTILNPDKVDDFVQSMLDHHQVQGFLPIWTLWGKDNYAMIGNHAVPVIVEAYLKGFRGFDVEEAFEAIKTSLTVSHRKSDWEVYMEYGYYPFDKIEVESVSRTLESSYDDYCAAMMAKALGKQEDYEYFIKRSRFYENLFDPETKLMRGKDSKGKWRTPFDQFALSHAATSGGDYTEGNAWQYTWHVQHEPEKLIDMMGGKETFASKLDSLFFLDTVSESENTGFVSDVTGLIGQYAHGNEPSHHVTYLYQYVEQPWKTQELVREIFDRFYQPKADGLCGNDDCGQMSAWYIFSAMGFYPVDPVSLEYIIGAPQIDKVSLKLPDDKVFVMKATGLSKTNKYVKSVSLNGKTLEEFKIKHSDIMEGGTLEFVMTDKPVSK</sequence>
<evidence type="ECO:0000313" key="7">
    <source>
        <dbReference type="EMBL" id="QIU97361.1"/>
    </source>
</evidence>
<keyword evidence="4" id="KW-0732">Signal</keyword>
<dbReference type="FunFam" id="1.20.1050.60:FF:000001">
    <property type="entry name" value="Putative alpha-1,2-mannosidase"/>
    <property type="match status" value="1"/>
</dbReference>
<evidence type="ECO:0000259" key="5">
    <source>
        <dbReference type="Pfam" id="PF07971"/>
    </source>
</evidence>
<dbReference type="Pfam" id="PF07971">
    <property type="entry name" value="Glyco_hydro_92"/>
    <property type="match status" value="1"/>
</dbReference>
<dbReference type="Pfam" id="PF17678">
    <property type="entry name" value="Glyco_hydro_92N"/>
    <property type="match status" value="1"/>
</dbReference>
<evidence type="ECO:0000259" key="6">
    <source>
        <dbReference type="Pfam" id="PF17678"/>
    </source>
</evidence>
<reference evidence="7 8" key="1">
    <citation type="submission" date="2020-03" db="EMBL/GenBank/DDBJ databases">
        <title>Genomic analysis of Bacteroides faecium CBA7301.</title>
        <authorList>
            <person name="Kim J."/>
            <person name="Roh S.W."/>
        </authorList>
    </citation>
    <scope>NUCLEOTIDE SEQUENCE [LARGE SCALE GENOMIC DNA]</scope>
    <source>
        <strain evidence="7 8">CBA7301</strain>
    </source>
</reference>
<dbReference type="Gene3D" id="3.30.2080.10">
    <property type="entry name" value="GH92 mannosidase domain"/>
    <property type="match status" value="1"/>
</dbReference>
<dbReference type="RefSeq" id="WP_167967056.1">
    <property type="nucleotide sequence ID" value="NZ_CP050831.1"/>
</dbReference>